<evidence type="ECO:0000256" key="2">
    <source>
        <dbReference type="SAM" id="SignalP"/>
    </source>
</evidence>
<comment type="caution">
    <text evidence="3">The sequence shown here is derived from an EMBL/GenBank/DDBJ whole genome shotgun (WGS) entry which is preliminary data.</text>
</comment>
<feature type="compositionally biased region" description="Low complexity" evidence="1">
    <location>
        <begin position="58"/>
        <end position="86"/>
    </location>
</feature>
<dbReference type="RefSeq" id="WP_345419535.1">
    <property type="nucleotide sequence ID" value="NZ_BAABGT010000043.1"/>
</dbReference>
<feature type="region of interest" description="Disordered" evidence="1">
    <location>
        <begin position="168"/>
        <end position="192"/>
    </location>
</feature>
<evidence type="ECO:0000313" key="4">
    <source>
        <dbReference type="Proteomes" id="UP001501598"/>
    </source>
</evidence>
<evidence type="ECO:0000313" key="3">
    <source>
        <dbReference type="EMBL" id="GAA4548960.1"/>
    </source>
</evidence>
<protein>
    <submittedName>
        <fullName evidence="3">Uncharacterized protein</fullName>
    </submittedName>
</protein>
<reference evidence="4" key="1">
    <citation type="journal article" date="2019" name="Int. J. Syst. Evol. Microbiol.">
        <title>The Global Catalogue of Microorganisms (GCM) 10K type strain sequencing project: providing services to taxonomists for standard genome sequencing and annotation.</title>
        <authorList>
            <consortium name="The Broad Institute Genomics Platform"/>
            <consortium name="The Broad Institute Genome Sequencing Center for Infectious Disease"/>
            <person name="Wu L."/>
            <person name="Ma J."/>
        </authorList>
    </citation>
    <scope>NUCLEOTIDE SEQUENCE [LARGE SCALE GENOMIC DNA]</scope>
    <source>
        <strain evidence="4">JCM 17906</strain>
    </source>
</reference>
<feature type="chain" id="PRO_5045038823" evidence="2">
    <location>
        <begin position="29"/>
        <end position="192"/>
    </location>
</feature>
<keyword evidence="2" id="KW-0732">Signal</keyword>
<sequence>MKRHGPVLTLLAVLAVGVSVFAVNTVVAAPAEQTVTPAAQSAPAADSSGDAYGGSYGGAPAAPQQAAPQAAAPQAAPQTATGSAPTAAPAVAGTFAGRSAGNEVTLAVGVEGGRVVAYVCDGKKIESWFEGTDNGGELQLSGVDGELTANATEGAVLGTVSVGDKSWPFSAQPKRSTGPATDHATLTRLGSA</sequence>
<dbReference type="EMBL" id="BAABGT010000043">
    <property type="protein sequence ID" value="GAA4548960.1"/>
    <property type="molecule type" value="Genomic_DNA"/>
</dbReference>
<feature type="signal peptide" evidence="2">
    <location>
        <begin position="1"/>
        <end position="28"/>
    </location>
</feature>
<feature type="compositionally biased region" description="Low complexity" evidence="1">
    <location>
        <begin position="35"/>
        <end position="50"/>
    </location>
</feature>
<proteinExistence type="predicted"/>
<organism evidence="3 4">
    <name type="scientific">Pseudonocardia xishanensis</name>
    <dbReference type="NCBI Taxonomy" id="630995"/>
    <lineage>
        <taxon>Bacteria</taxon>
        <taxon>Bacillati</taxon>
        <taxon>Actinomycetota</taxon>
        <taxon>Actinomycetes</taxon>
        <taxon>Pseudonocardiales</taxon>
        <taxon>Pseudonocardiaceae</taxon>
        <taxon>Pseudonocardia</taxon>
    </lineage>
</organism>
<accession>A0ABP8RUX0</accession>
<feature type="region of interest" description="Disordered" evidence="1">
    <location>
        <begin position="35"/>
        <end position="86"/>
    </location>
</feature>
<dbReference type="Proteomes" id="UP001501598">
    <property type="component" value="Unassembled WGS sequence"/>
</dbReference>
<keyword evidence="4" id="KW-1185">Reference proteome</keyword>
<evidence type="ECO:0000256" key="1">
    <source>
        <dbReference type="SAM" id="MobiDB-lite"/>
    </source>
</evidence>
<gene>
    <name evidence="3" type="ORF">GCM10023175_36220</name>
</gene>
<name>A0ABP8RUX0_9PSEU</name>